<evidence type="ECO:0000256" key="7">
    <source>
        <dbReference type="ARBA" id="ARBA00022989"/>
    </source>
</evidence>
<dbReference type="CDD" id="cd01060">
    <property type="entry name" value="Membrane-FADS-like"/>
    <property type="match status" value="1"/>
</dbReference>
<comment type="subcellular location">
    <subcellularLocation>
        <location evidence="1">Membrane</location>
        <topology evidence="1">Multi-pass membrane protein</topology>
    </subcellularLocation>
</comment>
<keyword evidence="11" id="KW-0472">Membrane</keyword>
<gene>
    <name evidence="13" type="ORF">OSIN01602_LOCUS22180</name>
</gene>
<evidence type="ECO:0000256" key="4">
    <source>
        <dbReference type="ARBA" id="ARBA00022617"/>
    </source>
</evidence>
<keyword evidence="4" id="KW-0349">Heme</keyword>
<protein>
    <recommendedName>
        <fullName evidence="12">Fatty acid desaturase domain-containing protein</fullName>
    </recommendedName>
</protein>
<evidence type="ECO:0000256" key="8">
    <source>
        <dbReference type="ARBA" id="ARBA00023002"/>
    </source>
</evidence>
<dbReference type="GO" id="GO:0016020">
    <property type="term" value="C:membrane"/>
    <property type="evidence" value="ECO:0007669"/>
    <property type="project" value="UniProtKB-SubCell"/>
</dbReference>
<comment type="pathway">
    <text evidence="2">Lipid metabolism.</text>
</comment>
<keyword evidence="7" id="KW-1133">Transmembrane helix</keyword>
<keyword evidence="8" id="KW-0560">Oxidoreductase</keyword>
<proteinExistence type="inferred from homology"/>
<evidence type="ECO:0000256" key="11">
    <source>
        <dbReference type="ARBA" id="ARBA00023136"/>
    </source>
</evidence>
<evidence type="ECO:0000256" key="1">
    <source>
        <dbReference type="ARBA" id="ARBA00004141"/>
    </source>
</evidence>
<evidence type="ECO:0000256" key="6">
    <source>
        <dbReference type="ARBA" id="ARBA00022723"/>
    </source>
</evidence>
<keyword evidence="9" id="KW-0408">Iron</keyword>
<organism evidence="13">
    <name type="scientific">Trieres chinensis</name>
    <name type="common">Marine centric diatom</name>
    <name type="synonym">Odontella sinensis</name>
    <dbReference type="NCBI Taxonomy" id="1514140"/>
    <lineage>
        <taxon>Eukaryota</taxon>
        <taxon>Sar</taxon>
        <taxon>Stramenopiles</taxon>
        <taxon>Ochrophyta</taxon>
        <taxon>Bacillariophyta</taxon>
        <taxon>Mediophyceae</taxon>
        <taxon>Biddulphiophycidae</taxon>
        <taxon>Eupodiscales</taxon>
        <taxon>Parodontellaceae</taxon>
        <taxon>Trieres</taxon>
    </lineage>
</organism>
<dbReference type="Pfam" id="PF00487">
    <property type="entry name" value="FA_desaturase"/>
    <property type="match status" value="1"/>
</dbReference>
<keyword evidence="5" id="KW-0812">Transmembrane</keyword>
<keyword evidence="10" id="KW-0443">Lipid metabolism</keyword>
<dbReference type="InterPro" id="IPR005804">
    <property type="entry name" value="FA_desaturase_dom"/>
</dbReference>
<feature type="domain" description="Fatty acid desaturase" evidence="12">
    <location>
        <begin position="86"/>
        <end position="385"/>
    </location>
</feature>
<evidence type="ECO:0000313" key="13">
    <source>
        <dbReference type="EMBL" id="CAD9361859.1"/>
    </source>
</evidence>
<accession>A0A7S2AA90</accession>
<dbReference type="AlphaFoldDB" id="A0A7S2AA90"/>
<evidence type="ECO:0000256" key="5">
    <source>
        <dbReference type="ARBA" id="ARBA00022692"/>
    </source>
</evidence>
<comment type="similarity">
    <text evidence="3">Belongs to the fatty acid desaturase type 1 family.</text>
</comment>
<evidence type="ECO:0000256" key="10">
    <source>
        <dbReference type="ARBA" id="ARBA00023098"/>
    </source>
</evidence>
<dbReference type="GO" id="GO:0046872">
    <property type="term" value="F:metal ion binding"/>
    <property type="evidence" value="ECO:0007669"/>
    <property type="project" value="UniProtKB-KW"/>
</dbReference>
<dbReference type="InterPro" id="IPR012171">
    <property type="entry name" value="Fatty_acid_desaturase"/>
</dbReference>
<evidence type="ECO:0000256" key="2">
    <source>
        <dbReference type="ARBA" id="ARBA00005189"/>
    </source>
</evidence>
<dbReference type="GO" id="GO:0016717">
    <property type="term" value="F:oxidoreductase activity, acting on paired donors, with oxidation of a pair of donors resulting in the reduction of molecular oxygen to two molecules of water"/>
    <property type="evidence" value="ECO:0007669"/>
    <property type="project" value="TreeGrafter"/>
</dbReference>
<evidence type="ECO:0000256" key="3">
    <source>
        <dbReference type="ARBA" id="ARBA00009295"/>
    </source>
</evidence>
<keyword evidence="6" id="KW-0479">Metal-binding</keyword>
<evidence type="ECO:0000259" key="12">
    <source>
        <dbReference type="Pfam" id="PF00487"/>
    </source>
</evidence>
<dbReference type="GO" id="GO:0006629">
    <property type="term" value="P:lipid metabolic process"/>
    <property type="evidence" value="ECO:0007669"/>
    <property type="project" value="UniProtKB-KW"/>
</dbReference>
<dbReference type="PANTHER" id="PTHR19353:SF30">
    <property type="entry name" value="DELTA 8-(E)-SPHINGOLIPID DESATURASE"/>
    <property type="match status" value="1"/>
</dbReference>
<dbReference type="PANTHER" id="PTHR19353">
    <property type="entry name" value="FATTY ACID DESATURASE 2"/>
    <property type="match status" value="1"/>
</dbReference>
<sequence length="433" mass="50302">MCRPPATAAPASCLVDPTKLSPENQWIADFDVANFAKEIRDLGNELESNQGDEDVRHLRKMIAWSNFCGVAGLLTMGFGVNPITPFLLSVFTFTRFSMIAHHPCHGGYDKCHPSARFNRFRFAVGSLWRRYCDWLDWMLPEAWNVEHNTRHHYNLSEVTDPDLVEENLASLRDLNVPVLIKYMNVAFFMTTWKWFYYAPNTYKELKMARLRKMGLPMPEGVKPEWAVTWKDLLVGGTPFYSLSEFLTVVVGPYFLYRFVLTPLPLLFLGQHLDMPDMYSNAVKNLLIAEVLTNVHAFLCIVTNHAGSDMYRFRSACRPYSGSFFLRQVIASANYNYGYDLIDFMQGYLNYQVEHHLWPNLSMRSYQRAAPRVREICEKYGVPYVKESVFVRFKKTIDIAVGKADMRWFPEDYEKKYLELDAAYEEAKRTKKSS</sequence>
<dbReference type="EMBL" id="HBGO01038287">
    <property type="protein sequence ID" value="CAD9361859.1"/>
    <property type="molecule type" value="Transcribed_RNA"/>
</dbReference>
<name>A0A7S2AA90_TRICV</name>
<evidence type="ECO:0000256" key="9">
    <source>
        <dbReference type="ARBA" id="ARBA00023004"/>
    </source>
</evidence>
<reference evidence="13" key="1">
    <citation type="submission" date="2021-01" db="EMBL/GenBank/DDBJ databases">
        <authorList>
            <person name="Corre E."/>
            <person name="Pelletier E."/>
            <person name="Niang G."/>
            <person name="Scheremetjew M."/>
            <person name="Finn R."/>
            <person name="Kale V."/>
            <person name="Holt S."/>
            <person name="Cochrane G."/>
            <person name="Meng A."/>
            <person name="Brown T."/>
            <person name="Cohen L."/>
        </authorList>
    </citation>
    <scope>NUCLEOTIDE SEQUENCE</scope>
    <source>
        <strain evidence="13">Grunow 1884</strain>
    </source>
</reference>